<feature type="region of interest" description="Disordered" evidence="2">
    <location>
        <begin position="1"/>
        <end position="21"/>
    </location>
</feature>
<keyword evidence="4" id="KW-1185">Reference proteome</keyword>
<name>A0A6A5WFQ8_9PLEO</name>
<gene>
    <name evidence="3" type="ORF">P154DRAFT_523075</name>
</gene>
<dbReference type="Proteomes" id="UP000799779">
    <property type="component" value="Unassembled WGS sequence"/>
</dbReference>
<feature type="region of interest" description="Disordered" evidence="2">
    <location>
        <begin position="143"/>
        <end position="251"/>
    </location>
</feature>
<evidence type="ECO:0000313" key="4">
    <source>
        <dbReference type="Proteomes" id="UP000799779"/>
    </source>
</evidence>
<feature type="region of interest" description="Disordered" evidence="2">
    <location>
        <begin position="509"/>
        <end position="531"/>
    </location>
</feature>
<evidence type="ECO:0000256" key="2">
    <source>
        <dbReference type="SAM" id="MobiDB-lite"/>
    </source>
</evidence>
<dbReference type="OrthoDB" id="3801338at2759"/>
<dbReference type="AlphaFoldDB" id="A0A6A5WFQ8"/>
<sequence>MADLALFPQPPPLQQNRVTQPAKAVKKLSWAEEKEDEEEWQMMMEREQVQAEQGRDGRILALENEVREKAKRIKELEEHVEELNRKLEATVDCIPVIVSDVAASGTSTTSLESAATAESSVTSKVAESAVYMVSVGGNQAQSIHSKPLSSVTPSPTIPSSPWGKPLRQMPSPPAPKTGLPIDNGKECNAASQAKSIQKKDGPIVRPTPPLASLRVPIHISRESVTAEQSKPPGKNEEPPIRQTAPSKPSHLRLPIDIARERIAAGQAKAAGKKEETLVLVGPAAKGGWSGTAKKRDIRDMSLDERSELFRGPTISIYVGQEVVRAVPKKIFMAASSKANDYFLKYPQLNSLHFKAGEISIPALQRIVEWLTNMGTYGKIYSIPLTDKLPEDVNIMRAARMFAMERYIAHFTRKYCDYVRNSVPTYDNIAAIIKAGTPGDPLLECLANNLAHQRHRGIVQNPESFEKFLGKYPTFKKTLDEIEKKLALNRTPRGTNISYAGNGSTHDFTPVQGGKIVGGAKDGETKGKSIRP</sequence>
<evidence type="ECO:0000313" key="3">
    <source>
        <dbReference type="EMBL" id="KAF1999764.1"/>
    </source>
</evidence>
<reference evidence="3" key="1">
    <citation type="journal article" date="2020" name="Stud. Mycol.">
        <title>101 Dothideomycetes genomes: a test case for predicting lifestyles and emergence of pathogens.</title>
        <authorList>
            <person name="Haridas S."/>
            <person name="Albert R."/>
            <person name="Binder M."/>
            <person name="Bloem J."/>
            <person name="Labutti K."/>
            <person name="Salamov A."/>
            <person name="Andreopoulos B."/>
            <person name="Baker S."/>
            <person name="Barry K."/>
            <person name="Bills G."/>
            <person name="Bluhm B."/>
            <person name="Cannon C."/>
            <person name="Castanera R."/>
            <person name="Culley D."/>
            <person name="Daum C."/>
            <person name="Ezra D."/>
            <person name="Gonzalez J."/>
            <person name="Henrissat B."/>
            <person name="Kuo A."/>
            <person name="Liang C."/>
            <person name="Lipzen A."/>
            <person name="Lutzoni F."/>
            <person name="Magnuson J."/>
            <person name="Mondo S."/>
            <person name="Nolan M."/>
            <person name="Ohm R."/>
            <person name="Pangilinan J."/>
            <person name="Park H.-J."/>
            <person name="Ramirez L."/>
            <person name="Alfaro M."/>
            <person name="Sun H."/>
            <person name="Tritt A."/>
            <person name="Yoshinaga Y."/>
            <person name="Zwiers L.-H."/>
            <person name="Turgeon B."/>
            <person name="Goodwin S."/>
            <person name="Spatafora J."/>
            <person name="Crous P."/>
            <person name="Grigoriev I."/>
        </authorList>
    </citation>
    <scope>NUCLEOTIDE SEQUENCE</scope>
    <source>
        <strain evidence="3">CBS 123094</strain>
    </source>
</reference>
<organism evidence="3 4">
    <name type="scientific">Amniculicola lignicola CBS 123094</name>
    <dbReference type="NCBI Taxonomy" id="1392246"/>
    <lineage>
        <taxon>Eukaryota</taxon>
        <taxon>Fungi</taxon>
        <taxon>Dikarya</taxon>
        <taxon>Ascomycota</taxon>
        <taxon>Pezizomycotina</taxon>
        <taxon>Dothideomycetes</taxon>
        <taxon>Pleosporomycetidae</taxon>
        <taxon>Pleosporales</taxon>
        <taxon>Amniculicolaceae</taxon>
        <taxon>Amniculicola</taxon>
    </lineage>
</organism>
<dbReference type="EMBL" id="ML977593">
    <property type="protein sequence ID" value="KAF1999764.1"/>
    <property type="molecule type" value="Genomic_DNA"/>
</dbReference>
<accession>A0A6A5WFQ8</accession>
<proteinExistence type="predicted"/>
<protein>
    <submittedName>
        <fullName evidence="3">Uncharacterized protein</fullName>
    </submittedName>
</protein>
<evidence type="ECO:0000256" key="1">
    <source>
        <dbReference type="SAM" id="Coils"/>
    </source>
</evidence>
<feature type="coiled-coil region" evidence="1">
    <location>
        <begin position="59"/>
        <end position="93"/>
    </location>
</feature>
<keyword evidence="1" id="KW-0175">Coiled coil</keyword>
<feature type="compositionally biased region" description="Low complexity" evidence="2">
    <location>
        <begin position="147"/>
        <end position="161"/>
    </location>
</feature>
<feature type="compositionally biased region" description="Basic and acidic residues" evidence="2">
    <location>
        <begin position="520"/>
        <end position="531"/>
    </location>
</feature>